<name>A0AAJ7BX62_CEPCN</name>
<reference evidence="2" key="1">
    <citation type="submission" date="2025-08" db="UniProtKB">
        <authorList>
            <consortium name="RefSeq"/>
        </authorList>
    </citation>
    <scope>IDENTIFICATION</scope>
</reference>
<accession>A0AAJ7BX62</accession>
<sequence>MGGSGAGRATTRHELNAVPHHVGHGERVLVIGEPPVAGCRCCSSHRHSPPGRTTSTATINKITTSTVITTNPITTIATSPVIFRNKRHHVGNDWSTDHVNLPSPPPLTLLHIHDSNNANAIVNGNAKAAMSSPPKHRRGFDPNDATANDYRRYRRVKTRQRGFVCDPHIRVTLWTNFWTHRIFPKNPTYPAQHPPHTRLRCLMLDRFLVASCSPARV</sequence>
<dbReference type="RefSeq" id="XP_015595741.1">
    <property type="nucleotide sequence ID" value="XM_015740255.2"/>
</dbReference>
<proteinExistence type="predicted"/>
<dbReference type="AlphaFoldDB" id="A0AAJ7BX62"/>
<protein>
    <submittedName>
        <fullName evidence="2">Uncharacterized protein LOC107267992</fullName>
    </submittedName>
</protein>
<evidence type="ECO:0000313" key="2">
    <source>
        <dbReference type="RefSeq" id="XP_015595741.1"/>
    </source>
</evidence>
<evidence type="ECO:0000313" key="1">
    <source>
        <dbReference type="Proteomes" id="UP000694920"/>
    </source>
</evidence>
<dbReference type="GeneID" id="107267992"/>
<dbReference type="KEGG" id="ccin:107267992"/>
<organism evidence="1 2">
    <name type="scientific">Cephus cinctus</name>
    <name type="common">Wheat stem sawfly</name>
    <dbReference type="NCBI Taxonomy" id="211228"/>
    <lineage>
        <taxon>Eukaryota</taxon>
        <taxon>Metazoa</taxon>
        <taxon>Ecdysozoa</taxon>
        <taxon>Arthropoda</taxon>
        <taxon>Hexapoda</taxon>
        <taxon>Insecta</taxon>
        <taxon>Pterygota</taxon>
        <taxon>Neoptera</taxon>
        <taxon>Endopterygota</taxon>
        <taxon>Hymenoptera</taxon>
        <taxon>Cephoidea</taxon>
        <taxon>Cephidae</taxon>
        <taxon>Cephus</taxon>
    </lineage>
</organism>
<dbReference type="Proteomes" id="UP000694920">
    <property type="component" value="Unplaced"/>
</dbReference>
<keyword evidence="1" id="KW-1185">Reference proteome</keyword>
<gene>
    <name evidence="2" type="primary">LOC107267992</name>
</gene>